<evidence type="ECO:0000256" key="3">
    <source>
        <dbReference type="SAM" id="MobiDB-lite"/>
    </source>
</evidence>
<accession>A0ABX2IHC7</accession>
<feature type="signal peptide" evidence="4">
    <location>
        <begin position="1"/>
        <end position="23"/>
    </location>
</feature>
<feature type="compositionally biased region" description="Low complexity" evidence="3">
    <location>
        <begin position="31"/>
        <end position="59"/>
    </location>
</feature>
<evidence type="ECO:0000313" key="7">
    <source>
        <dbReference type="Proteomes" id="UP000778523"/>
    </source>
</evidence>
<dbReference type="InterPro" id="IPR000070">
    <property type="entry name" value="Pectinesterase_cat"/>
</dbReference>
<dbReference type="InterPro" id="IPR011050">
    <property type="entry name" value="Pectin_lyase_fold/virulence"/>
</dbReference>
<protein>
    <submittedName>
        <fullName evidence="6">Pectin methylesterase</fullName>
    </submittedName>
</protein>
<dbReference type="RefSeq" id="WP_170020923.1">
    <property type="nucleotide sequence ID" value="NZ_JABCSC020000001.1"/>
</dbReference>
<dbReference type="SUPFAM" id="SSF49899">
    <property type="entry name" value="Concanavalin A-like lectins/glucanases"/>
    <property type="match status" value="1"/>
</dbReference>
<name>A0ABX2IHC7_9RHOO</name>
<dbReference type="SUPFAM" id="SSF51126">
    <property type="entry name" value="Pectin lyase-like"/>
    <property type="match status" value="1"/>
</dbReference>
<evidence type="ECO:0000313" key="6">
    <source>
        <dbReference type="EMBL" id="NSL54417.1"/>
    </source>
</evidence>
<keyword evidence="4" id="KW-0732">Signal</keyword>
<evidence type="ECO:0000259" key="5">
    <source>
        <dbReference type="Pfam" id="PF01095"/>
    </source>
</evidence>
<dbReference type="Gene3D" id="2.60.120.560">
    <property type="entry name" value="Exo-inulinase, domain 1"/>
    <property type="match status" value="1"/>
</dbReference>
<feature type="chain" id="PRO_5046994108" evidence="4">
    <location>
        <begin position="24"/>
        <end position="883"/>
    </location>
</feature>
<dbReference type="Pfam" id="PF01095">
    <property type="entry name" value="Pectinesterase"/>
    <property type="match status" value="1"/>
</dbReference>
<dbReference type="Proteomes" id="UP000778523">
    <property type="component" value="Unassembled WGS sequence"/>
</dbReference>
<evidence type="ECO:0000256" key="1">
    <source>
        <dbReference type="ARBA" id="ARBA00022801"/>
    </source>
</evidence>
<evidence type="ECO:0000256" key="4">
    <source>
        <dbReference type="SAM" id="SignalP"/>
    </source>
</evidence>
<dbReference type="PROSITE" id="PS51257">
    <property type="entry name" value="PROKAR_LIPOPROTEIN"/>
    <property type="match status" value="1"/>
</dbReference>
<proteinExistence type="predicted"/>
<comment type="caution">
    <text evidence="6">The sequence shown here is derived from an EMBL/GenBank/DDBJ whole genome shotgun (WGS) entry which is preliminary data.</text>
</comment>
<keyword evidence="2" id="KW-0063">Aspartyl esterase</keyword>
<dbReference type="InterPro" id="IPR012334">
    <property type="entry name" value="Pectin_lyas_fold"/>
</dbReference>
<dbReference type="Gene3D" id="2.160.20.10">
    <property type="entry name" value="Single-stranded right-handed beta-helix, Pectin lyase-like"/>
    <property type="match status" value="1"/>
</dbReference>
<keyword evidence="1" id="KW-0378">Hydrolase</keyword>
<sequence length="883" mass="90968">MNMIKQCGSLAATTLLCALVLSACGGGGSSGSSETGGSANSTSSAGTSASTSSAATNSSASSNAASSTATSASSVANAQTCPATSSNLYFCDDFQAGNTDNWDLTPNTGGAFSVEDTTDFAGATTKALKYTAGGTASNTVIALIKDAVWTAKLGNKADYYVEARIKPLTNGTTGNKQLYMLGRYTASNNWYLGGLNVQNSTGSTQVEAGYMKAGTITRAVQTKRAISQDSNWYKVRLEISGSTITVYMDGENLGTTTDATFTSGKIGLFTNNKSFFIDDIKVGNPADKPVLFSISPAATTYAADAGDSPYTITVNAAKSDGTTADDFSVVSDKPGVVSVSKGATTGTSTTVTLTPLTAGTANITFTSGSDSTLIKKIAATIAPQYVDSTATYSLSASQVYPAPAATTAYTDDNLKLTFDSAPTLGSAGTIRIFKSDGTLVDRINLSGESDSIGVSGSNRRGVATTPIQISGNTVTITPHSGKLAYGTSYYVGISSTAFSGATLNGKAFAGIGKAAGWSFTTKSTAPAATLTTITVDDDGSSADYRSVQGALNHVMTNSSVSNPVIAVKNGTYNELLYLYNRAGVTIQGESRSGVVLQYNNYETLNSGSGTSATGAPTSGGGRAVFFAENSDLLTLDTLTLKSTHTRASTYSNQAEVIFFKSSTATLTSGHRLIAKNADFYSEQDTLQLQGYTWFYNTKVSGNVDFIWGNNYASLFENSTIEMIGDSQYPASNASYANGTGGYILQARTYSGGKGFVFLNSSLTYADGPAGVKVATGSNASSYLARAAAGTWVDNIAFVSCKMDTHIIPLGWAANVSGNPAPNPATATASTGWREYGSMDMSGNPLTVSGRSSNSLQLTATDLGTAGLGDRNAVFSAIGWTPTP</sequence>
<reference evidence="6 7" key="1">
    <citation type="submission" date="2020-06" db="EMBL/GenBank/DDBJ databases">
        <title>Draft genome of Uliginosibacterium sp. IMCC34675.</title>
        <authorList>
            <person name="Song J."/>
        </authorList>
    </citation>
    <scope>NUCLEOTIDE SEQUENCE [LARGE SCALE GENOMIC DNA]</scope>
    <source>
        <strain evidence="6 7">IMCC34675</strain>
    </source>
</reference>
<dbReference type="InterPro" id="IPR013320">
    <property type="entry name" value="ConA-like_dom_sf"/>
</dbReference>
<feature type="region of interest" description="Disordered" evidence="3">
    <location>
        <begin position="29"/>
        <end position="59"/>
    </location>
</feature>
<feature type="domain" description="Pectinesterase catalytic" evidence="5">
    <location>
        <begin position="533"/>
        <end position="812"/>
    </location>
</feature>
<evidence type="ECO:0000256" key="2">
    <source>
        <dbReference type="ARBA" id="ARBA00023085"/>
    </source>
</evidence>
<dbReference type="EMBL" id="JABCSC020000001">
    <property type="protein sequence ID" value="NSL54417.1"/>
    <property type="molecule type" value="Genomic_DNA"/>
</dbReference>
<keyword evidence="7" id="KW-1185">Reference proteome</keyword>
<organism evidence="6 7">
    <name type="scientific">Uliginosibacterium aquaticum</name>
    <dbReference type="NCBI Taxonomy" id="2731212"/>
    <lineage>
        <taxon>Bacteria</taxon>
        <taxon>Pseudomonadati</taxon>
        <taxon>Pseudomonadota</taxon>
        <taxon>Betaproteobacteria</taxon>
        <taxon>Rhodocyclales</taxon>
        <taxon>Zoogloeaceae</taxon>
        <taxon>Uliginosibacterium</taxon>
    </lineage>
</organism>
<gene>
    <name evidence="6" type="ORF">HJ583_005230</name>
</gene>